<reference evidence="3 4" key="2">
    <citation type="submission" date="2024-07" db="EMBL/GenBank/DDBJ databases">
        <authorList>
            <person name="Akdeniz Z."/>
        </authorList>
    </citation>
    <scope>NUCLEOTIDE SEQUENCE [LARGE SCALE GENOMIC DNA]</scope>
</reference>
<dbReference type="EMBL" id="CAXDID020000070">
    <property type="protein sequence ID" value="CAL6014463.1"/>
    <property type="molecule type" value="Genomic_DNA"/>
</dbReference>
<reference evidence="2" key="1">
    <citation type="submission" date="2023-06" db="EMBL/GenBank/DDBJ databases">
        <authorList>
            <person name="Kurt Z."/>
        </authorList>
    </citation>
    <scope>NUCLEOTIDE SEQUENCE</scope>
</reference>
<evidence type="ECO:0000313" key="3">
    <source>
        <dbReference type="EMBL" id="CAL6014463.1"/>
    </source>
</evidence>
<name>A0AA86U5L6_9EUKA</name>
<gene>
    <name evidence="3" type="ORF">HINF_LOCUS24287</name>
    <name evidence="2" type="ORF">HINF_LOCUS26417</name>
</gene>
<evidence type="ECO:0000256" key="1">
    <source>
        <dbReference type="SAM" id="MobiDB-lite"/>
    </source>
</evidence>
<comment type="caution">
    <text evidence="2">The sequence shown here is derived from an EMBL/GenBank/DDBJ whole genome shotgun (WGS) entry which is preliminary data.</text>
</comment>
<dbReference type="AlphaFoldDB" id="A0AA86U5L6"/>
<evidence type="ECO:0000313" key="2">
    <source>
        <dbReference type="EMBL" id="CAI9938772.1"/>
    </source>
</evidence>
<accession>A0AA86U5L6</accession>
<feature type="region of interest" description="Disordered" evidence="1">
    <location>
        <begin position="78"/>
        <end position="107"/>
    </location>
</feature>
<evidence type="ECO:0000313" key="4">
    <source>
        <dbReference type="Proteomes" id="UP001642409"/>
    </source>
</evidence>
<dbReference type="Proteomes" id="UP001642409">
    <property type="component" value="Unassembled WGS sequence"/>
</dbReference>
<dbReference type="EMBL" id="CATOUU010000656">
    <property type="protein sequence ID" value="CAI9938772.1"/>
    <property type="molecule type" value="Genomic_DNA"/>
</dbReference>
<keyword evidence="4" id="KW-1185">Reference proteome</keyword>
<sequence length="169" mass="18942">MLQIQPTFSAHILCQLGQQLSSIKNTLTHLIVTWQEIVTCWTEEETTCTECKLVSSNTTTSNWQQALLPSRSYNQVKATVSPESQNQNKSSRSSLGAPPKQPGTSMFMKPQTSRFVCSMNYPSDVDQLRYYSSLTAGCCTARLQFPQSFLGALGTPFQRRYLGKCVNRL</sequence>
<protein>
    <submittedName>
        <fullName evidence="3">Hypothetical_protein</fullName>
    </submittedName>
</protein>
<organism evidence="2">
    <name type="scientific">Hexamita inflata</name>
    <dbReference type="NCBI Taxonomy" id="28002"/>
    <lineage>
        <taxon>Eukaryota</taxon>
        <taxon>Metamonada</taxon>
        <taxon>Diplomonadida</taxon>
        <taxon>Hexamitidae</taxon>
        <taxon>Hexamitinae</taxon>
        <taxon>Hexamita</taxon>
    </lineage>
</organism>
<proteinExistence type="predicted"/>
<feature type="compositionally biased region" description="Polar residues" evidence="1">
    <location>
        <begin position="78"/>
        <end position="94"/>
    </location>
</feature>